<dbReference type="Pfam" id="PF12236">
    <property type="entry name" value="Head-tail_con"/>
    <property type="match status" value="1"/>
</dbReference>
<protein>
    <submittedName>
        <fullName evidence="4">Bacteriophage head to tail connecting protein</fullName>
    </submittedName>
</protein>
<keyword evidence="2" id="KW-1188">Viral release from host cell</keyword>
<reference evidence="4" key="1">
    <citation type="submission" date="2019-02" db="EMBL/GenBank/DDBJ databases">
        <authorList>
            <person name="Gruber-Vodicka R. H."/>
            <person name="Seah K. B. B."/>
        </authorList>
    </citation>
    <scope>NUCLEOTIDE SEQUENCE</scope>
    <source>
        <strain evidence="4">BECK_S313</strain>
    </source>
</reference>
<accession>A0A450W4T3</accession>
<name>A0A450W4T3_9GAMM</name>
<evidence type="ECO:0000256" key="1">
    <source>
        <dbReference type="ARBA" id="ARBA00004328"/>
    </source>
</evidence>
<comment type="subcellular location">
    <subcellularLocation>
        <location evidence="1">Virion</location>
    </subcellularLocation>
</comment>
<proteinExistence type="predicted"/>
<evidence type="ECO:0000313" key="4">
    <source>
        <dbReference type="EMBL" id="VFK12056.1"/>
    </source>
</evidence>
<gene>
    <name evidence="4" type="ORF">BECKLPF1236B_GA0070989_102917</name>
</gene>
<keyword evidence="3" id="KW-0231">Viral genome packaging</keyword>
<sequence>MQDKRAANILELYENLETDRQTIAPVLQEIRNFIMPLRDSVTSGRRAMGEAVSVHRRDSTACYAQELLSTAIVGALMPDGAPDMKLIPREPALQEDLPTRTWLEDASRRIEQDLTGMHGNFREEAMAAITDAIGYGTTAFFTEGLPPNPLGNFGGFRFETWEPRQYVFTEGNAGVDTVYRELKLTARQAWGKFKKEPGFLGLGERMEKALESDKPEDIRREFSFIQAIEPNPDPESGKTFAARFPIASTYICKEDKRRVLEGGYREMPVSVARWSKLSDDKGWGRGLGWLALPHQKTLNRTEEIAMRSFTKDLAPPLVLPHRGIVGQVNTAPNAILHLDTNHAGNMRPYYLASNINWQGKEMMDRKHQEIIYRIYLVDQLRLDEKTGRTATEVEYRRSIMLRLLGPVLSRFVPELFNSTLLRVFAMKLRAGAFPPLPPALAEHATRQNGEMEIDVEYQGPIAQATRMQEPVAIQNTLEMGSAIAQATGDASVLDNLDTDNAFTTAALRLGAPASLLRDPKAVSEIREARARREAEQGALIEAEQVANIQKTAQEAGQMT</sequence>
<organism evidence="4">
    <name type="scientific">Candidatus Kentrum sp. LPFa</name>
    <dbReference type="NCBI Taxonomy" id="2126335"/>
    <lineage>
        <taxon>Bacteria</taxon>
        <taxon>Pseudomonadati</taxon>
        <taxon>Pseudomonadota</taxon>
        <taxon>Gammaproteobacteria</taxon>
        <taxon>Candidatus Kentrum</taxon>
    </lineage>
</organism>
<evidence type="ECO:0000256" key="2">
    <source>
        <dbReference type="ARBA" id="ARBA00022612"/>
    </source>
</evidence>
<dbReference type="InterPro" id="IPR020991">
    <property type="entry name" value="Connector_podovirus"/>
</dbReference>
<dbReference type="EMBL" id="CAADFK010000029">
    <property type="protein sequence ID" value="VFK12056.1"/>
    <property type="molecule type" value="Genomic_DNA"/>
</dbReference>
<evidence type="ECO:0000256" key="3">
    <source>
        <dbReference type="ARBA" id="ARBA00023219"/>
    </source>
</evidence>
<dbReference type="AlphaFoldDB" id="A0A450W4T3"/>